<evidence type="ECO:0000313" key="1">
    <source>
        <dbReference type="EMBL" id="UUI65102.1"/>
    </source>
</evidence>
<evidence type="ECO:0000313" key="2">
    <source>
        <dbReference type="Proteomes" id="UP001317322"/>
    </source>
</evidence>
<gene>
    <name evidence="1" type="ORF">NP075_18650</name>
</gene>
<keyword evidence="2" id="KW-1185">Reference proteome</keyword>
<organism evidence="1 2">
    <name type="scientific">Cellulomonas wangsupingiae</name>
    <dbReference type="NCBI Taxonomy" id="2968085"/>
    <lineage>
        <taxon>Bacteria</taxon>
        <taxon>Bacillati</taxon>
        <taxon>Actinomycetota</taxon>
        <taxon>Actinomycetes</taxon>
        <taxon>Micrococcales</taxon>
        <taxon>Cellulomonadaceae</taxon>
        <taxon>Cellulomonas</taxon>
    </lineage>
</organism>
<reference evidence="1 2" key="1">
    <citation type="submission" date="2022-07" db="EMBL/GenBank/DDBJ databases">
        <title>Novel species in genus cellulomonas.</title>
        <authorList>
            <person name="Ye L."/>
        </authorList>
    </citation>
    <scope>NUCLEOTIDE SEQUENCE [LARGE SCALE GENOMIC DNA]</scope>
    <source>
        <strain evidence="2">zg-Y908</strain>
    </source>
</reference>
<protein>
    <submittedName>
        <fullName evidence="1">Uncharacterized protein</fullName>
    </submittedName>
</protein>
<sequence length="250" mass="27807">MTSRPVHDELLLGGRWLPLTKSILFVEQEAEEFVKTYMAWRGAVITRNTGCAPVVSRIGGTLEDVLAAMLPLVTAVPSKCLVMPTANGWSAVVENDWMGTEVQLTPWALAANGLRTVAVSEAPHTYSARTNLGWWGERKVSTFVPSVEHPDEPDGWTVGVRTTDGGRWEVAEPATPPPFPDPTDRTARRIRDRFTHAHLVEVAEWFGLRPTEADFYLPGGEAFLIERTEPRDPSWKDLTLDQAYGIGRSW</sequence>
<proteinExistence type="predicted"/>
<dbReference type="Proteomes" id="UP001317322">
    <property type="component" value="Chromosome"/>
</dbReference>
<accession>A0ABY5K3R0</accession>
<dbReference type="RefSeq" id="WP_227563596.1">
    <property type="nucleotide sequence ID" value="NZ_CP101989.1"/>
</dbReference>
<name>A0ABY5K3R0_9CELL</name>
<dbReference type="EMBL" id="CP101989">
    <property type="protein sequence ID" value="UUI65102.1"/>
    <property type="molecule type" value="Genomic_DNA"/>
</dbReference>